<evidence type="ECO:0000313" key="2">
    <source>
        <dbReference type="Proteomes" id="UP000503591"/>
    </source>
</evidence>
<organism evidence="1 2">
    <name type="scientific">Pseudomonas phage MR4</name>
    <dbReference type="NCBI Taxonomy" id="2711171"/>
    <lineage>
        <taxon>Viruses</taxon>
        <taxon>Duplodnaviria</taxon>
        <taxon>Heunggongvirae</taxon>
        <taxon>Uroviricota</taxon>
        <taxon>Caudoviricetes</taxon>
        <taxon>Autographivirales</taxon>
        <taxon>Gajwadongvirus</taxon>
        <taxon>Gajwadongvirus MR4</taxon>
    </lineage>
</organism>
<name>A0A6M3TC99_9CAUD</name>
<keyword evidence="2" id="KW-1185">Reference proteome</keyword>
<sequence length="58" mass="6728">MKVKVTTETVLNLSLTLSREEAEYLRGLIQNVDPAEEPTHLQEFRRELFNSLKPTDIL</sequence>
<gene>
    <name evidence="1" type="ORF">PssvBMR4_gp14</name>
</gene>
<evidence type="ECO:0000313" key="1">
    <source>
        <dbReference type="EMBL" id="QJD54712.1"/>
    </source>
</evidence>
<proteinExistence type="predicted"/>
<accession>A0A6M3TC99</accession>
<dbReference type="Proteomes" id="UP000503591">
    <property type="component" value="Genome"/>
</dbReference>
<protein>
    <submittedName>
        <fullName evidence="1">Uncharacterized protein</fullName>
    </submittedName>
</protein>
<dbReference type="EMBL" id="MT104467">
    <property type="protein sequence ID" value="QJD54712.1"/>
    <property type="molecule type" value="Genomic_DNA"/>
</dbReference>
<reference evidence="1 2" key="1">
    <citation type="journal article" date="2020" name="Microb. Biotechnol.">
        <title>Phage biocontrol to combat Pseudomonas syringae pathogens causing disease in cherry.</title>
        <authorList>
            <person name="Rabiey M."/>
            <person name="Roy S.R."/>
            <person name="Holtappels D."/>
            <person name="Franceschetti L."/>
            <person name="Quilty B.J."/>
            <person name="Creeth R."/>
            <person name="Sundin G.W."/>
            <person name="Wagemans J."/>
            <person name="Lavigne R."/>
            <person name="Jackson R.W."/>
        </authorList>
    </citation>
    <scope>NUCLEOTIDE SEQUENCE [LARGE SCALE GENOMIC DNA]</scope>
</reference>